<dbReference type="EMBL" id="BARW01000809">
    <property type="protein sequence ID" value="GAI69758.1"/>
    <property type="molecule type" value="Genomic_DNA"/>
</dbReference>
<sequence>MKLVNKLELIYIPAPYWNEPLSGFELISKGKQLPRNSSFFLLWNPANPSEW</sequence>
<accession>X1QNC9</accession>
<organism evidence="1">
    <name type="scientific">marine sediment metagenome</name>
    <dbReference type="NCBI Taxonomy" id="412755"/>
    <lineage>
        <taxon>unclassified sequences</taxon>
        <taxon>metagenomes</taxon>
        <taxon>ecological metagenomes</taxon>
    </lineage>
</organism>
<gene>
    <name evidence="1" type="ORF">S12H4_03026</name>
</gene>
<feature type="non-terminal residue" evidence="1">
    <location>
        <position position="51"/>
    </location>
</feature>
<dbReference type="AlphaFoldDB" id="X1QNC9"/>
<evidence type="ECO:0000313" key="1">
    <source>
        <dbReference type="EMBL" id="GAI69758.1"/>
    </source>
</evidence>
<comment type="caution">
    <text evidence="1">The sequence shown here is derived from an EMBL/GenBank/DDBJ whole genome shotgun (WGS) entry which is preliminary data.</text>
</comment>
<proteinExistence type="predicted"/>
<name>X1QNC9_9ZZZZ</name>
<protein>
    <submittedName>
        <fullName evidence="1">Uncharacterized protein</fullName>
    </submittedName>
</protein>
<reference evidence="1" key="1">
    <citation type="journal article" date="2014" name="Front. Microbiol.">
        <title>High frequency of phylogenetically diverse reductive dehalogenase-homologous genes in deep subseafloor sedimentary metagenomes.</title>
        <authorList>
            <person name="Kawai M."/>
            <person name="Futagami T."/>
            <person name="Toyoda A."/>
            <person name="Takaki Y."/>
            <person name="Nishi S."/>
            <person name="Hori S."/>
            <person name="Arai W."/>
            <person name="Tsubouchi T."/>
            <person name="Morono Y."/>
            <person name="Uchiyama I."/>
            <person name="Ito T."/>
            <person name="Fujiyama A."/>
            <person name="Inagaki F."/>
            <person name="Takami H."/>
        </authorList>
    </citation>
    <scope>NUCLEOTIDE SEQUENCE</scope>
    <source>
        <strain evidence="1">Expedition CK06-06</strain>
    </source>
</reference>